<evidence type="ECO:0000256" key="7">
    <source>
        <dbReference type="ARBA" id="ARBA00023034"/>
    </source>
</evidence>
<dbReference type="GO" id="GO:0012507">
    <property type="term" value="C:ER to Golgi transport vesicle membrane"/>
    <property type="evidence" value="ECO:0007669"/>
    <property type="project" value="TreeGrafter"/>
</dbReference>
<dbReference type="GO" id="GO:0031902">
    <property type="term" value="C:late endosome membrane"/>
    <property type="evidence" value="ECO:0007669"/>
    <property type="project" value="TreeGrafter"/>
</dbReference>
<protein>
    <recommendedName>
        <fullName evidence="10">Protein transport protein BOS1</fullName>
    </recommendedName>
</protein>
<dbReference type="GO" id="GO:0000139">
    <property type="term" value="C:Golgi membrane"/>
    <property type="evidence" value="ECO:0007669"/>
    <property type="project" value="UniProtKB-SubCell"/>
</dbReference>
<evidence type="ECO:0000313" key="12">
    <source>
        <dbReference type="EMBL" id="AYO42199.1"/>
    </source>
</evidence>
<evidence type="ECO:0000256" key="10">
    <source>
        <dbReference type="ARBA" id="ARBA00040957"/>
    </source>
</evidence>
<proteinExistence type="inferred from homology"/>
<evidence type="ECO:0000256" key="4">
    <source>
        <dbReference type="ARBA" id="ARBA00022692"/>
    </source>
</evidence>
<keyword evidence="6 11" id="KW-1133">Transmembrane helix</keyword>
<evidence type="ECO:0000256" key="11">
    <source>
        <dbReference type="SAM" id="Phobius"/>
    </source>
</evidence>
<comment type="similarity">
    <text evidence="9">Belongs to the BOS1 family.</text>
</comment>
<dbReference type="EMBL" id="CP033149">
    <property type="protein sequence ID" value="AYO42199.1"/>
    <property type="molecule type" value="Genomic_DNA"/>
</dbReference>
<dbReference type="GO" id="GO:0000149">
    <property type="term" value="F:SNARE binding"/>
    <property type="evidence" value="ECO:0007669"/>
    <property type="project" value="TreeGrafter"/>
</dbReference>
<reference evidence="12 13" key="1">
    <citation type="submission" date="2018-10" db="EMBL/GenBank/DDBJ databases">
        <title>Complete genome sequence of Malassezia restricta CBS 7877.</title>
        <authorList>
            <person name="Morand S.C."/>
            <person name="Bertignac M."/>
            <person name="Iltis A."/>
            <person name="Kolder I."/>
            <person name="Pirovano W."/>
            <person name="Jourdain R."/>
            <person name="Clavaud C."/>
        </authorList>
    </citation>
    <scope>NUCLEOTIDE SEQUENCE [LARGE SCALE GENOMIC DNA]</scope>
    <source>
        <strain evidence="12 13">CBS 7877</strain>
    </source>
</reference>
<keyword evidence="3" id="KW-0813">Transport</keyword>
<evidence type="ECO:0000256" key="9">
    <source>
        <dbReference type="ARBA" id="ARBA00037983"/>
    </source>
</evidence>
<keyword evidence="4 11" id="KW-0812">Transmembrane</keyword>
<evidence type="ECO:0000256" key="8">
    <source>
        <dbReference type="ARBA" id="ARBA00023136"/>
    </source>
</evidence>
<keyword evidence="8 11" id="KW-0472">Membrane</keyword>
<dbReference type="Pfam" id="PF12352">
    <property type="entry name" value="V-SNARE_C"/>
    <property type="match status" value="1"/>
</dbReference>
<evidence type="ECO:0000256" key="1">
    <source>
        <dbReference type="ARBA" id="ARBA00004163"/>
    </source>
</evidence>
<dbReference type="GO" id="GO:0006906">
    <property type="term" value="P:vesicle fusion"/>
    <property type="evidence" value="ECO:0007669"/>
    <property type="project" value="TreeGrafter"/>
</dbReference>
<dbReference type="GO" id="GO:0015031">
    <property type="term" value="P:protein transport"/>
    <property type="evidence" value="ECO:0007669"/>
    <property type="project" value="UniProtKB-KW"/>
</dbReference>
<dbReference type="STRING" id="425264.A0A3G2S482"/>
<evidence type="ECO:0000256" key="2">
    <source>
        <dbReference type="ARBA" id="ARBA00004409"/>
    </source>
</evidence>
<dbReference type="GO" id="GO:0005789">
    <property type="term" value="C:endoplasmic reticulum membrane"/>
    <property type="evidence" value="ECO:0007669"/>
    <property type="project" value="UniProtKB-SubCell"/>
</dbReference>
<evidence type="ECO:0000313" key="13">
    <source>
        <dbReference type="Proteomes" id="UP000269793"/>
    </source>
</evidence>
<dbReference type="GO" id="GO:0005484">
    <property type="term" value="F:SNAP receptor activity"/>
    <property type="evidence" value="ECO:0007669"/>
    <property type="project" value="InterPro"/>
</dbReference>
<dbReference type="PANTHER" id="PTHR21230:SF1">
    <property type="entry name" value="GOLGI SNAP RECEPTOR COMPLEX MEMBER 2"/>
    <property type="match status" value="1"/>
</dbReference>
<keyword evidence="5" id="KW-0653">Protein transport</keyword>
<dbReference type="AlphaFoldDB" id="A0A3G2S482"/>
<keyword evidence="13" id="KW-1185">Reference proteome</keyword>
<evidence type="ECO:0000256" key="5">
    <source>
        <dbReference type="ARBA" id="ARBA00022927"/>
    </source>
</evidence>
<organism evidence="12 13">
    <name type="scientific">Malassezia restricta (strain ATCC 96810 / NBRC 103918 / CBS 7877)</name>
    <name type="common">Seborrheic dermatitis infection agent</name>
    <dbReference type="NCBI Taxonomy" id="425264"/>
    <lineage>
        <taxon>Eukaryota</taxon>
        <taxon>Fungi</taxon>
        <taxon>Dikarya</taxon>
        <taxon>Basidiomycota</taxon>
        <taxon>Ustilaginomycotina</taxon>
        <taxon>Malasseziomycetes</taxon>
        <taxon>Malasseziales</taxon>
        <taxon>Malasseziaceae</taxon>
        <taxon>Malassezia</taxon>
    </lineage>
</organism>
<dbReference type="InterPro" id="IPR027027">
    <property type="entry name" value="GOSR2/Membrin/Bos1"/>
</dbReference>
<gene>
    <name evidence="12" type="primary">bos1</name>
    <name evidence="12" type="ORF">DNF11_1249</name>
</gene>
<evidence type="ECO:0000256" key="6">
    <source>
        <dbReference type="ARBA" id="ARBA00022989"/>
    </source>
</evidence>
<evidence type="ECO:0000256" key="3">
    <source>
        <dbReference type="ARBA" id="ARBA00022448"/>
    </source>
</evidence>
<sequence>MNSLYNLASRQSAAIRADLDACTSDPASSATLRPQITSSLSALVKTIEDYESMAKRELVITKREKALHRAANFHAEVKQFREELARVHTSPAPAPASALAPNMSSVTTRSRAVEPPYVTPAGPALQTGPSYAYQSTTYAPPSMTTPYVMPAQPYPNAYASTTMPAMAPSDPLAAYRMHQPPAMPEERSYSLRESHALREHSFIQNTEHQLDAFIAQGRSMLGNLVEQRSIFKQTRKRLLDAANTMGLSRELIGVIDRMSTQDTILFFVGATITLVIFYLIYRYLG</sequence>
<name>A0A3G2S482_MALR7</name>
<dbReference type="PIRSF" id="PIRSF028865">
    <property type="entry name" value="Membrin-2"/>
    <property type="match status" value="1"/>
</dbReference>
<dbReference type="OrthoDB" id="158360at2759"/>
<dbReference type="PANTHER" id="PTHR21230">
    <property type="entry name" value="VESICLE TRANSPORT V-SNARE PROTEIN VTI1-RELATED"/>
    <property type="match status" value="1"/>
</dbReference>
<dbReference type="GO" id="GO:0031201">
    <property type="term" value="C:SNARE complex"/>
    <property type="evidence" value="ECO:0007669"/>
    <property type="project" value="TreeGrafter"/>
</dbReference>
<dbReference type="VEuPathDB" id="FungiDB:DNF11_1249"/>
<keyword evidence="7" id="KW-0333">Golgi apparatus</keyword>
<dbReference type="Proteomes" id="UP000269793">
    <property type="component" value="Chromosome II"/>
</dbReference>
<dbReference type="CDD" id="cd15863">
    <property type="entry name" value="SNARE_GS27"/>
    <property type="match status" value="1"/>
</dbReference>
<dbReference type="GO" id="GO:0006888">
    <property type="term" value="P:endoplasmic reticulum to Golgi vesicle-mediated transport"/>
    <property type="evidence" value="ECO:0007669"/>
    <property type="project" value="TreeGrafter"/>
</dbReference>
<comment type="subcellular location">
    <subcellularLocation>
        <location evidence="1">Endoplasmic reticulum membrane</location>
        <topology evidence="1">Single-pass type IV membrane protein</topology>
    </subcellularLocation>
    <subcellularLocation>
        <location evidence="2">Golgi apparatus membrane</location>
        <topology evidence="2">Single-pass type IV membrane protein</topology>
    </subcellularLocation>
</comment>
<accession>A0A3G2S482</accession>
<feature type="transmembrane region" description="Helical" evidence="11">
    <location>
        <begin position="264"/>
        <end position="284"/>
    </location>
</feature>